<evidence type="ECO:0000313" key="2">
    <source>
        <dbReference type="EMBL" id="KAG2645210.1"/>
    </source>
</evidence>
<feature type="region of interest" description="Disordered" evidence="1">
    <location>
        <begin position="1"/>
        <end position="20"/>
    </location>
</feature>
<dbReference type="EMBL" id="CM029039">
    <property type="protein sequence ID" value="KAG2645210.1"/>
    <property type="molecule type" value="Genomic_DNA"/>
</dbReference>
<proteinExistence type="predicted"/>
<gene>
    <name evidence="2" type="ORF">PVAP13_2KG419615</name>
</gene>
<sequence length="160" mass="17161">MDRGALTPQRAPRRTTSTCALLQARGPRCTVRLAAAASARQSRGAGKEWRRGAGEDRHWGGVAHSRAPPRQRERVRAPPRPARPREGGGARPWPARGGSRGGRRGAPVAGAGREQGREEGGAHGRGAGREQGEREAAGERDGEWMDGKGERGRKKGKEKK</sequence>
<comment type="caution">
    <text evidence="2">The sequence shown here is derived from an EMBL/GenBank/DDBJ whole genome shotgun (WGS) entry which is preliminary data.</text>
</comment>
<protein>
    <submittedName>
        <fullName evidence="2">Uncharacterized protein</fullName>
    </submittedName>
</protein>
<feature type="compositionally biased region" description="Basic and acidic residues" evidence="1">
    <location>
        <begin position="45"/>
        <end position="59"/>
    </location>
</feature>
<keyword evidence="3" id="KW-1185">Reference proteome</keyword>
<evidence type="ECO:0000256" key="1">
    <source>
        <dbReference type="SAM" id="MobiDB-lite"/>
    </source>
</evidence>
<evidence type="ECO:0000313" key="3">
    <source>
        <dbReference type="Proteomes" id="UP000823388"/>
    </source>
</evidence>
<name>A0A8T0WBU4_PANVG</name>
<feature type="compositionally biased region" description="Low complexity" evidence="1">
    <location>
        <begin position="34"/>
        <end position="44"/>
    </location>
</feature>
<organism evidence="2 3">
    <name type="scientific">Panicum virgatum</name>
    <name type="common">Blackwell switchgrass</name>
    <dbReference type="NCBI Taxonomy" id="38727"/>
    <lineage>
        <taxon>Eukaryota</taxon>
        <taxon>Viridiplantae</taxon>
        <taxon>Streptophyta</taxon>
        <taxon>Embryophyta</taxon>
        <taxon>Tracheophyta</taxon>
        <taxon>Spermatophyta</taxon>
        <taxon>Magnoliopsida</taxon>
        <taxon>Liliopsida</taxon>
        <taxon>Poales</taxon>
        <taxon>Poaceae</taxon>
        <taxon>PACMAD clade</taxon>
        <taxon>Panicoideae</taxon>
        <taxon>Panicodae</taxon>
        <taxon>Paniceae</taxon>
        <taxon>Panicinae</taxon>
        <taxon>Panicum</taxon>
        <taxon>Panicum sect. Hiantes</taxon>
    </lineage>
</organism>
<reference evidence="2" key="1">
    <citation type="submission" date="2020-05" db="EMBL/GenBank/DDBJ databases">
        <title>WGS assembly of Panicum virgatum.</title>
        <authorList>
            <person name="Lovell J.T."/>
            <person name="Jenkins J."/>
            <person name="Shu S."/>
            <person name="Juenger T.E."/>
            <person name="Schmutz J."/>
        </authorList>
    </citation>
    <scope>NUCLEOTIDE SEQUENCE</scope>
    <source>
        <strain evidence="2">AP13</strain>
    </source>
</reference>
<feature type="compositionally biased region" description="Basic residues" evidence="1">
    <location>
        <begin position="151"/>
        <end position="160"/>
    </location>
</feature>
<accession>A0A8T0WBU4</accession>
<feature type="compositionally biased region" description="Basic and acidic residues" evidence="1">
    <location>
        <begin position="114"/>
        <end position="150"/>
    </location>
</feature>
<dbReference type="AlphaFoldDB" id="A0A8T0WBU4"/>
<dbReference type="Proteomes" id="UP000823388">
    <property type="component" value="Chromosome 2K"/>
</dbReference>
<feature type="region of interest" description="Disordered" evidence="1">
    <location>
        <begin position="34"/>
        <end position="160"/>
    </location>
</feature>